<keyword evidence="3" id="KW-1185">Reference proteome</keyword>
<name>A0ABR7APX4_9SPHN</name>
<proteinExistence type="predicted"/>
<accession>A0ABR7APX4</accession>
<evidence type="ECO:0000313" key="3">
    <source>
        <dbReference type="Proteomes" id="UP000597613"/>
    </source>
</evidence>
<feature type="compositionally biased region" description="Basic and acidic residues" evidence="1">
    <location>
        <begin position="140"/>
        <end position="154"/>
    </location>
</feature>
<evidence type="ECO:0000313" key="2">
    <source>
        <dbReference type="EMBL" id="MBC3941992.1"/>
    </source>
</evidence>
<dbReference type="RefSeq" id="WP_187503708.1">
    <property type="nucleotide sequence ID" value="NZ_CP162536.1"/>
</dbReference>
<dbReference type="EMBL" id="JACONT010000018">
    <property type="protein sequence ID" value="MBC3941992.1"/>
    <property type="molecule type" value="Genomic_DNA"/>
</dbReference>
<protein>
    <submittedName>
        <fullName evidence="2">Uncharacterized protein</fullName>
    </submittedName>
</protein>
<gene>
    <name evidence="2" type="ORF">H8S47_09915</name>
</gene>
<reference evidence="2 3" key="1">
    <citation type="submission" date="2020-08" db="EMBL/GenBank/DDBJ databases">
        <title>Putative novel bacterial strains isolated from necrotic wheat leaf tissues caused by Xanthomonas translucens.</title>
        <authorList>
            <person name="Tambong J.T."/>
        </authorList>
    </citation>
    <scope>NUCLEOTIDE SEQUENCE [LARGE SCALE GENOMIC DNA]</scope>
    <source>
        <strain evidence="3">DOAB 1063</strain>
    </source>
</reference>
<organism evidence="2 3">
    <name type="scientific">Sphingomonas albertensis</name>
    <dbReference type="NCBI Taxonomy" id="2762591"/>
    <lineage>
        <taxon>Bacteria</taxon>
        <taxon>Pseudomonadati</taxon>
        <taxon>Pseudomonadota</taxon>
        <taxon>Alphaproteobacteria</taxon>
        <taxon>Sphingomonadales</taxon>
        <taxon>Sphingomonadaceae</taxon>
        <taxon>Sphingomonas</taxon>
    </lineage>
</organism>
<evidence type="ECO:0000256" key="1">
    <source>
        <dbReference type="SAM" id="MobiDB-lite"/>
    </source>
</evidence>
<feature type="region of interest" description="Disordered" evidence="1">
    <location>
        <begin position="1"/>
        <end position="120"/>
    </location>
</feature>
<sequence>MSDKVPMPVSGNPDTKGAPDGVGASPAGKSGADVHGRSARGESGGGAYPNPHAGKVATNTGFMAHGGQSDIAYHGGGQAGENGGSAPNGVAGSDGDTGSTIAADPDADRTSRGLAGDGGSIDVVETSGIAEAEAGGKIGTDARYEDEQKHPGSG</sequence>
<comment type="caution">
    <text evidence="2">The sequence shown here is derived from an EMBL/GenBank/DDBJ whole genome shotgun (WGS) entry which is preliminary data.</text>
</comment>
<dbReference type="Proteomes" id="UP000597613">
    <property type="component" value="Unassembled WGS sequence"/>
</dbReference>
<feature type="compositionally biased region" description="Gly residues" evidence="1">
    <location>
        <begin position="74"/>
        <end position="83"/>
    </location>
</feature>
<feature type="region of interest" description="Disordered" evidence="1">
    <location>
        <begin position="132"/>
        <end position="154"/>
    </location>
</feature>